<protein>
    <submittedName>
        <fullName evidence="2">Uncharacterized protein</fullName>
    </submittedName>
</protein>
<name>A0A9P6M685_MORAP</name>
<organism evidence="2 3">
    <name type="scientific">Mortierella alpina</name>
    <name type="common">Oleaginous fungus</name>
    <name type="synonym">Mortierella renispora</name>
    <dbReference type="NCBI Taxonomy" id="64518"/>
    <lineage>
        <taxon>Eukaryota</taxon>
        <taxon>Fungi</taxon>
        <taxon>Fungi incertae sedis</taxon>
        <taxon>Mucoromycota</taxon>
        <taxon>Mortierellomycotina</taxon>
        <taxon>Mortierellomycetes</taxon>
        <taxon>Mortierellales</taxon>
        <taxon>Mortierellaceae</taxon>
        <taxon>Mortierella</taxon>
    </lineage>
</organism>
<proteinExistence type="predicted"/>
<evidence type="ECO:0000313" key="3">
    <source>
        <dbReference type="Proteomes" id="UP000738359"/>
    </source>
</evidence>
<keyword evidence="1" id="KW-1133">Transmembrane helix</keyword>
<dbReference type="Proteomes" id="UP000738359">
    <property type="component" value="Unassembled WGS sequence"/>
</dbReference>
<dbReference type="EMBL" id="JAAAHY010000038">
    <property type="protein sequence ID" value="KAF9968101.1"/>
    <property type="molecule type" value="Genomic_DNA"/>
</dbReference>
<feature type="transmembrane region" description="Helical" evidence="1">
    <location>
        <begin position="76"/>
        <end position="95"/>
    </location>
</feature>
<feature type="transmembrane region" description="Helical" evidence="1">
    <location>
        <begin position="133"/>
        <end position="157"/>
    </location>
</feature>
<dbReference type="OrthoDB" id="5586934at2759"/>
<feature type="transmembrane region" description="Helical" evidence="1">
    <location>
        <begin position="169"/>
        <end position="190"/>
    </location>
</feature>
<evidence type="ECO:0000313" key="2">
    <source>
        <dbReference type="EMBL" id="KAF9968101.1"/>
    </source>
</evidence>
<dbReference type="PANTHER" id="PTHR33802:SF1">
    <property type="entry name" value="XK-RELATED PROTEIN"/>
    <property type="match status" value="1"/>
</dbReference>
<sequence length="255" mass="28323">MGIEFEHWPSKVINIIVYVTLLSGNLYSSFGGDSAYSKHKSYISPAHFTFLIWTLIHVLLGGMVVFQWFTDKVHQAAGWHFVTAAIFNAIWLALWSEGHTILALFPLFLATGAVSFIYYRLKEQHSAETLLDVIFLHLPFSLYHAWIFVLLIVNVFAVLSPVHDDGPSTFQIVISIAGLAFVASTVIGYIEYKQGDVAGALVLAWYLFGVFAQQDNPAIHWTSLGLGIAVATYTMKPFVFRLAGRHTGETAPLLG</sequence>
<dbReference type="AlphaFoldDB" id="A0A9P6M685"/>
<keyword evidence="3" id="KW-1185">Reference proteome</keyword>
<accession>A0A9P6M685</accession>
<keyword evidence="1" id="KW-0812">Transmembrane</keyword>
<feature type="transmembrane region" description="Helical" evidence="1">
    <location>
        <begin position="101"/>
        <end position="121"/>
    </location>
</feature>
<reference evidence="2" key="1">
    <citation type="journal article" date="2020" name="Fungal Divers.">
        <title>Resolving the Mortierellaceae phylogeny through synthesis of multi-gene phylogenetics and phylogenomics.</title>
        <authorList>
            <person name="Vandepol N."/>
            <person name="Liber J."/>
            <person name="Desiro A."/>
            <person name="Na H."/>
            <person name="Kennedy M."/>
            <person name="Barry K."/>
            <person name="Grigoriev I.V."/>
            <person name="Miller A.N."/>
            <person name="O'Donnell K."/>
            <person name="Stajich J.E."/>
            <person name="Bonito G."/>
        </authorList>
    </citation>
    <scope>NUCLEOTIDE SEQUENCE</scope>
    <source>
        <strain evidence="2">CK1249</strain>
    </source>
</reference>
<evidence type="ECO:0000256" key="1">
    <source>
        <dbReference type="SAM" id="Phobius"/>
    </source>
</evidence>
<feature type="transmembrane region" description="Helical" evidence="1">
    <location>
        <begin position="218"/>
        <end position="235"/>
    </location>
</feature>
<gene>
    <name evidence="2" type="ORF">BGZ70_006643</name>
</gene>
<dbReference type="PANTHER" id="PTHR33802">
    <property type="entry name" value="SI:CH211-161H7.5-RELATED"/>
    <property type="match status" value="1"/>
</dbReference>
<keyword evidence="1" id="KW-0472">Membrane</keyword>
<feature type="transmembrane region" description="Helical" evidence="1">
    <location>
        <begin position="12"/>
        <end position="30"/>
    </location>
</feature>
<feature type="transmembrane region" description="Helical" evidence="1">
    <location>
        <begin position="197"/>
        <end position="212"/>
    </location>
</feature>
<comment type="caution">
    <text evidence="2">The sequence shown here is derived from an EMBL/GenBank/DDBJ whole genome shotgun (WGS) entry which is preliminary data.</text>
</comment>
<feature type="transmembrane region" description="Helical" evidence="1">
    <location>
        <begin position="50"/>
        <end position="69"/>
    </location>
</feature>